<comment type="similarity">
    <text evidence="2 6 7">Belongs to the bacterial ribosomal protein bL19 family.</text>
</comment>
<accession>A0A9E2BFC3</accession>
<evidence type="ECO:0000256" key="1">
    <source>
        <dbReference type="ARBA" id="ARBA00002349"/>
    </source>
</evidence>
<comment type="caution">
    <text evidence="8">The sequence shown here is derived from an EMBL/GenBank/DDBJ whole genome shotgun (WGS) entry which is preliminary data.</text>
</comment>
<reference evidence="8 9" key="1">
    <citation type="journal article" date="2021" name="bioRxiv">
        <title>Unique metabolic strategies in Hadean analogues reveal hints for primordial physiology.</title>
        <authorList>
            <person name="Nobu M.K."/>
            <person name="Nakai R."/>
            <person name="Tamazawa S."/>
            <person name="Mori H."/>
            <person name="Toyoda A."/>
            <person name="Ijiri A."/>
            <person name="Suzuki S."/>
            <person name="Kurokawa K."/>
            <person name="Kamagata Y."/>
            <person name="Tamaki H."/>
        </authorList>
    </citation>
    <scope>NUCLEOTIDE SEQUENCE [LARGE SCALE GENOMIC DNA]</scope>
    <source>
        <strain evidence="8">BS525</strain>
    </source>
</reference>
<dbReference type="PROSITE" id="PS01015">
    <property type="entry name" value="RIBOSOMAL_L19"/>
    <property type="match status" value="1"/>
</dbReference>
<dbReference type="GO" id="GO:0003735">
    <property type="term" value="F:structural constituent of ribosome"/>
    <property type="evidence" value="ECO:0007669"/>
    <property type="project" value="InterPro"/>
</dbReference>
<keyword evidence="4 6" id="KW-0687">Ribonucleoprotein</keyword>
<dbReference type="EMBL" id="QLTW01000009">
    <property type="protein sequence ID" value="MBT9144482.1"/>
    <property type="molecule type" value="Genomic_DNA"/>
</dbReference>
<dbReference type="GO" id="GO:0006412">
    <property type="term" value="P:translation"/>
    <property type="evidence" value="ECO:0007669"/>
    <property type="project" value="UniProtKB-UniRule"/>
</dbReference>
<keyword evidence="3 6" id="KW-0689">Ribosomal protein</keyword>
<dbReference type="InterPro" id="IPR008991">
    <property type="entry name" value="Translation_prot_SH3-like_sf"/>
</dbReference>
<evidence type="ECO:0000256" key="2">
    <source>
        <dbReference type="ARBA" id="ARBA00005781"/>
    </source>
</evidence>
<protein>
    <recommendedName>
        <fullName evidence="5 6">Large ribosomal subunit protein bL19</fullName>
    </recommendedName>
</protein>
<proteinExistence type="inferred from homology"/>
<dbReference type="InterPro" id="IPR018257">
    <property type="entry name" value="Ribosomal_bL19_CS"/>
</dbReference>
<evidence type="ECO:0000256" key="3">
    <source>
        <dbReference type="ARBA" id="ARBA00022980"/>
    </source>
</evidence>
<evidence type="ECO:0000256" key="4">
    <source>
        <dbReference type="ARBA" id="ARBA00023274"/>
    </source>
</evidence>
<dbReference type="Proteomes" id="UP000811545">
    <property type="component" value="Unassembled WGS sequence"/>
</dbReference>
<gene>
    <name evidence="6 8" type="primary">rplS</name>
    <name evidence="8" type="ORF">DDT42_00323</name>
</gene>
<dbReference type="InterPro" id="IPR001857">
    <property type="entry name" value="Ribosomal_bL19"/>
</dbReference>
<dbReference type="PANTHER" id="PTHR15680:SF9">
    <property type="entry name" value="LARGE RIBOSOMAL SUBUNIT PROTEIN BL19M"/>
    <property type="match status" value="1"/>
</dbReference>
<dbReference type="InterPro" id="IPR038657">
    <property type="entry name" value="Ribosomal_bL19_sf"/>
</dbReference>
<evidence type="ECO:0000256" key="7">
    <source>
        <dbReference type="RuleBase" id="RU000559"/>
    </source>
</evidence>
<dbReference type="Gene3D" id="2.30.30.790">
    <property type="match status" value="1"/>
</dbReference>
<dbReference type="PIRSF" id="PIRSF002191">
    <property type="entry name" value="Ribosomal_L19"/>
    <property type="match status" value="1"/>
</dbReference>
<dbReference type="NCBIfam" id="TIGR01024">
    <property type="entry name" value="rplS_bact"/>
    <property type="match status" value="1"/>
</dbReference>
<dbReference type="PANTHER" id="PTHR15680">
    <property type="entry name" value="RIBOSOMAL PROTEIN L19"/>
    <property type="match status" value="1"/>
</dbReference>
<dbReference type="GO" id="GO:0022625">
    <property type="term" value="C:cytosolic large ribosomal subunit"/>
    <property type="evidence" value="ECO:0007669"/>
    <property type="project" value="TreeGrafter"/>
</dbReference>
<evidence type="ECO:0000256" key="5">
    <source>
        <dbReference type="ARBA" id="ARBA00035171"/>
    </source>
</evidence>
<dbReference type="AlphaFoldDB" id="A0A9E2BFC3"/>
<dbReference type="Pfam" id="PF01245">
    <property type="entry name" value="Ribosomal_L19"/>
    <property type="match status" value="1"/>
</dbReference>
<evidence type="ECO:0000256" key="6">
    <source>
        <dbReference type="HAMAP-Rule" id="MF_00402"/>
    </source>
</evidence>
<organism evidence="8 9">
    <name type="scientific">Psychracetigena formicireducens</name>
    <dbReference type="NCBI Taxonomy" id="2986056"/>
    <lineage>
        <taxon>Bacteria</taxon>
        <taxon>Bacillati</taxon>
        <taxon>Candidatus Lithacetigenota</taxon>
        <taxon>Candidatus Psychracetigena</taxon>
    </lineage>
</organism>
<comment type="function">
    <text evidence="1 6 7">This protein is located at the 30S-50S ribosomal subunit interface and may play a role in the structure and function of the aminoacyl-tRNA binding site.</text>
</comment>
<sequence>MSNSLELNELLGIENKHNDFKVGDTVKVHLKVREGSTGRGQVFEGVVIARKHGGPSENFTVRKRSSNIGVEQIFPLHSPRIEKIEVVKRGKVRRAKLYYLRGLIGKKARIKEERK</sequence>
<evidence type="ECO:0000313" key="8">
    <source>
        <dbReference type="EMBL" id="MBT9144482.1"/>
    </source>
</evidence>
<evidence type="ECO:0000313" key="9">
    <source>
        <dbReference type="Proteomes" id="UP000811545"/>
    </source>
</evidence>
<name>A0A9E2BFC3_PSYF1</name>
<dbReference type="PRINTS" id="PR00061">
    <property type="entry name" value="RIBOSOMALL19"/>
</dbReference>
<dbReference type="SUPFAM" id="SSF50104">
    <property type="entry name" value="Translation proteins SH3-like domain"/>
    <property type="match status" value="1"/>
</dbReference>
<dbReference type="HAMAP" id="MF_00402">
    <property type="entry name" value="Ribosomal_bL19"/>
    <property type="match status" value="1"/>
</dbReference>